<reference evidence="1 2" key="1">
    <citation type="journal article" date="2019" name="Int. J. Syst. Evol. Microbiol.">
        <title>The Global Catalogue of Microorganisms (GCM) 10K type strain sequencing project: providing services to taxonomists for standard genome sequencing and annotation.</title>
        <authorList>
            <consortium name="The Broad Institute Genomics Platform"/>
            <consortium name="The Broad Institute Genome Sequencing Center for Infectious Disease"/>
            <person name="Wu L."/>
            <person name="Ma J."/>
        </authorList>
    </citation>
    <scope>NUCLEOTIDE SEQUENCE [LARGE SCALE GENOMIC DNA]</scope>
    <source>
        <strain evidence="1 2">JCM 16022</strain>
    </source>
</reference>
<keyword evidence="2" id="KW-1185">Reference proteome</keyword>
<proteinExistence type="predicted"/>
<evidence type="ECO:0008006" key="3">
    <source>
        <dbReference type="Google" id="ProtNLM"/>
    </source>
</evidence>
<evidence type="ECO:0000313" key="2">
    <source>
        <dbReference type="Proteomes" id="UP001501771"/>
    </source>
</evidence>
<comment type="caution">
    <text evidence="1">The sequence shown here is derived from an EMBL/GenBank/DDBJ whole genome shotgun (WGS) entry which is preliminary data.</text>
</comment>
<dbReference type="Proteomes" id="UP001501771">
    <property type="component" value="Unassembled WGS sequence"/>
</dbReference>
<protein>
    <recommendedName>
        <fullName evidence="3">Lipoprotein</fullName>
    </recommendedName>
</protein>
<accession>A0ABN2ZN44</accession>
<dbReference type="EMBL" id="BAAAQR010000004">
    <property type="protein sequence ID" value="GAA2144785.1"/>
    <property type="molecule type" value="Genomic_DNA"/>
</dbReference>
<name>A0ABN2ZN44_9ACTN</name>
<sequence length="139" mass="14945">MLVLALLPLAAGCGDGQDSYCAAVKDHQEELTTITGDGDEDSLIRALDIFKDLRDKSPSDVSDEWQQLVSRIETLDGALADAGVDPATYDRDHPPEDLGREDRARIDAAARELGSGPTLAAFEGLQQEVLDVCHTPLTL</sequence>
<gene>
    <name evidence="1" type="ORF">GCM10009844_18770</name>
</gene>
<evidence type="ECO:0000313" key="1">
    <source>
        <dbReference type="EMBL" id="GAA2144785.1"/>
    </source>
</evidence>
<organism evidence="1 2">
    <name type="scientific">Nocardioides koreensis</name>
    <dbReference type="NCBI Taxonomy" id="433651"/>
    <lineage>
        <taxon>Bacteria</taxon>
        <taxon>Bacillati</taxon>
        <taxon>Actinomycetota</taxon>
        <taxon>Actinomycetes</taxon>
        <taxon>Propionibacteriales</taxon>
        <taxon>Nocardioidaceae</taxon>
        <taxon>Nocardioides</taxon>
    </lineage>
</organism>